<name>A0ABY8PW21_9ACTN</name>
<evidence type="ECO:0000313" key="1">
    <source>
        <dbReference type="EMBL" id="WGT46546.1"/>
    </source>
</evidence>
<dbReference type="Proteomes" id="UP001244136">
    <property type="component" value="Chromosome"/>
</dbReference>
<organism evidence="1 2">
    <name type="scientific">Tessaracoccus lacteus</name>
    <dbReference type="NCBI Taxonomy" id="3041766"/>
    <lineage>
        <taxon>Bacteria</taxon>
        <taxon>Bacillati</taxon>
        <taxon>Actinomycetota</taxon>
        <taxon>Actinomycetes</taxon>
        <taxon>Propionibacteriales</taxon>
        <taxon>Propionibacteriaceae</taxon>
        <taxon>Tessaracoccus</taxon>
    </lineage>
</organism>
<keyword evidence="2" id="KW-1185">Reference proteome</keyword>
<sequence>MTLSFEAPKTEVEGRAAALARRLVGGAGAASLDAYRVGECLEFVAHGIAEDGSLVVAAIPAGALAAAGDGVPIDVRLDVVKQAPDPAVSIVSASVHLLGELTWVPAAEVALGELPSSVASLADMPGVRYGVVAVRRAVLHDLTGATVIDGDQFHYEAPSAVDGYAAFEKVAGLDQGMLKDLCWAVMVDATPGLVVSKPAMPNVCQHMADRVFCVDVDARGLTMMLVGTEETLLVFAAFSHPVASLPDLDARLFDLMGAAILAA</sequence>
<evidence type="ECO:0000313" key="2">
    <source>
        <dbReference type="Proteomes" id="UP001244136"/>
    </source>
</evidence>
<proteinExistence type="predicted"/>
<gene>
    <name evidence="1" type="ORF">QH948_10360</name>
</gene>
<dbReference type="RefSeq" id="WP_281144314.1">
    <property type="nucleotide sequence ID" value="NZ_CP123967.1"/>
</dbReference>
<evidence type="ECO:0008006" key="3">
    <source>
        <dbReference type="Google" id="ProtNLM"/>
    </source>
</evidence>
<protein>
    <recommendedName>
        <fullName evidence="3">DUF2470 domain-containing protein</fullName>
    </recommendedName>
</protein>
<dbReference type="EMBL" id="CP123967">
    <property type="protein sequence ID" value="WGT46546.1"/>
    <property type="molecule type" value="Genomic_DNA"/>
</dbReference>
<accession>A0ABY8PW21</accession>
<reference evidence="1 2" key="1">
    <citation type="journal article" date="2008" name="Int. J. Syst. Evol. Microbiol.">
        <title>Tessaracoccus flavescens sp. nov., isolated from marine sediment.</title>
        <authorList>
            <person name="Lee D.W."/>
            <person name="Lee S.D."/>
        </authorList>
    </citation>
    <scope>NUCLEOTIDE SEQUENCE [LARGE SCALE GENOMIC DNA]</scope>
    <source>
        <strain evidence="1 2">T21</strain>
    </source>
</reference>